<dbReference type="GO" id="GO:0005524">
    <property type="term" value="F:ATP binding"/>
    <property type="evidence" value="ECO:0007669"/>
    <property type="project" value="UniProtKB-KW"/>
</dbReference>
<evidence type="ECO:0000313" key="10">
    <source>
        <dbReference type="Proteomes" id="UP000770161"/>
    </source>
</evidence>
<dbReference type="InterPro" id="IPR013563">
    <property type="entry name" value="Oligopep_ABC_C"/>
</dbReference>
<reference evidence="9 10" key="1">
    <citation type="submission" date="2021-06" db="EMBL/GenBank/DDBJ databases">
        <title>Staphylococcus lentus K169 genome sequencing.</title>
        <authorList>
            <person name="Sundareshan S."/>
            <person name="Akhila D.S."/>
            <person name="Prachi D."/>
            <person name="Sivakumar R."/>
            <person name="Rajendhran J."/>
            <person name="Isloor S."/>
            <person name="Hegde N.R."/>
        </authorList>
    </citation>
    <scope>NUCLEOTIDE SEQUENCE [LARGE SCALE GENOMIC DNA]</scope>
    <source>
        <strain evidence="9 10">K169</strain>
    </source>
</reference>
<evidence type="ECO:0000256" key="5">
    <source>
        <dbReference type="ARBA" id="ARBA00022741"/>
    </source>
</evidence>
<dbReference type="InterPro" id="IPR017871">
    <property type="entry name" value="ABC_transporter-like_CS"/>
</dbReference>
<dbReference type="PROSITE" id="PS50893">
    <property type="entry name" value="ABC_TRANSPORTER_2"/>
    <property type="match status" value="1"/>
</dbReference>
<dbReference type="PANTHER" id="PTHR43297">
    <property type="entry name" value="OLIGOPEPTIDE TRANSPORT ATP-BINDING PROTEIN APPD"/>
    <property type="match status" value="1"/>
</dbReference>
<dbReference type="Pfam" id="PF00005">
    <property type="entry name" value="ABC_tran"/>
    <property type="match status" value="1"/>
</dbReference>
<protein>
    <submittedName>
        <fullName evidence="9">ABC transporter ATP-binding protein</fullName>
    </submittedName>
</protein>
<dbReference type="InterPro" id="IPR003593">
    <property type="entry name" value="AAA+_ATPase"/>
</dbReference>
<dbReference type="SMART" id="SM00382">
    <property type="entry name" value="AAA"/>
    <property type="match status" value="1"/>
</dbReference>
<keyword evidence="5" id="KW-0547">Nucleotide-binding</keyword>
<evidence type="ECO:0000256" key="4">
    <source>
        <dbReference type="ARBA" id="ARBA00022475"/>
    </source>
</evidence>
<evidence type="ECO:0000256" key="2">
    <source>
        <dbReference type="ARBA" id="ARBA00005417"/>
    </source>
</evidence>
<dbReference type="PROSITE" id="PS00211">
    <property type="entry name" value="ABC_TRANSPORTER_1"/>
    <property type="match status" value="1"/>
</dbReference>
<name>A0ABS6GU40_MAMLE</name>
<feature type="domain" description="ABC transporter" evidence="8">
    <location>
        <begin position="7"/>
        <end position="258"/>
    </location>
</feature>
<evidence type="ECO:0000256" key="7">
    <source>
        <dbReference type="ARBA" id="ARBA00023136"/>
    </source>
</evidence>
<evidence type="ECO:0000256" key="6">
    <source>
        <dbReference type="ARBA" id="ARBA00022840"/>
    </source>
</evidence>
<keyword evidence="4" id="KW-1003">Cell membrane</keyword>
<dbReference type="CDD" id="cd03257">
    <property type="entry name" value="ABC_NikE_OppD_transporters"/>
    <property type="match status" value="1"/>
</dbReference>
<dbReference type="EMBL" id="JAHLZN010000003">
    <property type="protein sequence ID" value="MBU6112939.1"/>
    <property type="molecule type" value="Genomic_DNA"/>
</dbReference>
<dbReference type="NCBIfam" id="TIGR01727">
    <property type="entry name" value="oligo_HPY"/>
    <property type="match status" value="1"/>
</dbReference>
<comment type="subcellular location">
    <subcellularLocation>
        <location evidence="1">Cell membrane</location>
        <topology evidence="1">Peripheral membrane protein</topology>
    </subcellularLocation>
</comment>
<dbReference type="InterPro" id="IPR050388">
    <property type="entry name" value="ABC_Ni/Peptide_Import"/>
</dbReference>
<evidence type="ECO:0000256" key="1">
    <source>
        <dbReference type="ARBA" id="ARBA00004202"/>
    </source>
</evidence>
<organism evidence="9 10">
    <name type="scientific">Mammaliicoccus lentus</name>
    <name type="common">Staphylococcus lentus</name>
    <dbReference type="NCBI Taxonomy" id="42858"/>
    <lineage>
        <taxon>Bacteria</taxon>
        <taxon>Bacillati</taxon>
        <taxon>Bacillota</taxon>
        <taxon>Bacilli</taxon>
        <taxon>Bacillales</taxon>
        <taxon>Staphylococcaceae</taxon>
        <taxon>Mammaliicoccus</taxon>
    </lineage>
</organism>
<evidence type="ECO:0000256" key="3">
    <source>
        <dbReference type="ARBA" id="ARBA00022448"/>
    </source>
</evidence>
<comment type="caution">
    <text evidence="9">The sequence shown here is derived from an EMBL/GenBank/DDBJ whole genome shotgun (WGS) entry which is preliminary data.</text>
</comment>
<keyword evidence="6 9" id="KW-0067">ATP-binding</keyword>
<keyword evidence="3" id="KW-0813">Transport</keyword>
<evidence type="ECO:0000313" key="9">
    <source>
        <dbReference type="EMBL" id="MBU6112939.1"/>
    </source>
</evidence>
<dbReference type="InterPro" id="IPR003439">
    <property type="entry name" value="ABC_transporter-like_ATP-bd"/>
</dbReference>
<dbReference type="PANTHER" id="PTHR43297:SF2">
    <property type="entry name" value="DIPEPTIDE TRANSPORT ATP-BINDING PROTEIN DPPD"/>
    <property type="match status" value="1"/>
</dbReference>
<gene>
    <name evidence="9" type="ORF">KQ656_03160</name>
</gene>
<sequence length="337" mass="37374">MRGEPILEVKNLCTGFYTKGSFYNAIEDVNINVFKGEVLGVVGESGSGKSVLSNSIMNLLPEKTSKISAGEIYFKGNRIDNLSESELNKLRGKEIAMIFQEPMTSLNPVFTIGNQLSEMIKIHLNLKKSDIKNLAIELLKQVGIPRAEQVMNEYPHQLSGGMRQRVMIAMSVSCMPSLLIADEPTTALDVTVQAQILDLLKSIQNKTDMSIIFISHDLGVISEVCDRVAVMYAGKVVEIAEVNELFTNPKHPYTQLLLKSIPRLDKTVERLETIMGIVPGIHELANKGCRFCNRCPVELDICKSINPPLINNGNRHSVFCHLHNELPESLKGSVQNV</sequence>
<keyword evidence="10" id="KW-1185">Reference proteome</keyword>
<dbReference type="RefSeq" id="WP_216683308.1">
    <property type="nucleotide sequence ID" value="NZ_JAHLZN010000003.1"/>
</dbReference>
<comment type="similarity">
    <text evidence="2">Belongs to the ABC transporter superfamily.</text>
</comment>
<proteinExistence type="inferred from homology"/>
<keyword evidence="7" id="KW-0472">Membrane</keyword>
<evidence type="ECO:0000259" key="8">
    <source>
        <dbReference type="PROSITE" id="PS50893"/>
    </source>
</evidence>
<dbReference type="Proteomes" id="UP000770161">
    <property type="component" value="Unassembled WGS sequence"/>
</dbReference>
<dbReference type="Pfam" id="PF08352">
    <property type="entry name" value="oligo_HPY"/>
    <property type="match status" value="1"/>
</dbReference>
<accession>A0ABS6GU40</accession>